<keyword evidence="3" id="KW-1185">Reference proteome</keyword>
<evidence type="ECO:0000256" key="1">
    <source>
        <dbReference type="SAM" id="MobiDB-lite"/>
    </source>
</evidence>
<feature type="compositionally biased region" description="Basic and acidic residues" evidence="1">
    <location>
        <begin position="158"/>
        <end position="173"/>
    </location>
</feature>
<dbReference type="OrthoDB" id="285219at2759"/>
<evidence type="ECO:0000313" key="3">
    <source>
        <dbReference type="Proteomes" id="UP000249723"/>
    </source>
</evidence>
<dbReference type="Proteomes" id="UP000249723">
    <property type="component" value="Unassembled WGS sequence"/>
</dbReference>
<evidence type="ECO:0000313" key="2">
    <source>
        <dbReference type="EMBL" id="SCZ96676.1"/>
    </source>
</evidence>
<sequence length="235" mass="24457">MLKAKAKAKATAAKQKKLAAERAATAAAAAAAAAAAQHAQAAQAIPNPVVGSRSGPGGRPSVTQYWVDNQSSMLSSGGGIQRIGYGHGNTHAGDLFRKLMLPFMSCYCRYDQAAFEDGVRNVILDPEPASFDKTAAAGEGGEGEKKSEATTTTTEGTTEEKKVDGGAREKSEVQVDEELVAVLTKEFDLTPEVATALLQTHQNDLSLTIEALLTPPSHHSAPSGRPASKLVSVSN</sequence>
<feature type="region of interest" description="Disordered" evidence="1">
    <location>
        <begin position="216"/>
        <end position="235"/>
    </location>
</feature>
<gene>
    <name evidence="2" type="ORF">BZ3500_MVSOF-1268-A1-R1_CHR4-4G07542</name>
</gene>
<feature type="region of interest" description="Disordered" evidence="1">
    <location>
        <begin position="131"/>
        <end position="173"/>
    </location>
</feature>
<proteinExistence type="predicted"/>
<accession>A0A2X0KXP3</accession>
<reference evidence="3" key="1">
    <citation type="submission" date="2016-10" db="EMBL/GenBank/DDBJ databases">
        <authorList>
            <person name="Jeantristanb JTB J.-T."/>
            <person name="Ricardo R."/>
        </authorList>
    </citation>
    <scope>NUCLEOTIDE SEQUENCE [LARGE SCALE GENOMIC DNA]</scope>
</reference>
<protein>
    <submittedName>
        <fullName evidence="2">BZ3500_MvSof-1268-A1-R1_Chr4-4g07542 protein</fullName>
    </submittedName>
</protein>
<dbReference type="AlphaFoldDB" id="A0A2X0KXP3"/>
<organism evidence="2 3">
    <name type="scientific">Microbotryum saponariae</name>
    <dbReference type="NCBI Taxonomy" id="289078"/>
    <lineage>
        <taxon>Eukaryota</taxon>
        <taxon>Fungi</taxon>
        <taxon>Dikarya</taxon>
        <taxon>Basidiomycota</taxon>
        <taxon>Pucciniomycotina</taxon>
        <taxon>Microbotryomycetes</taxon>
        <taxon>Microbotryales</taxon>
        <taxon>Microbotryaceae</taxon>
        <taxon>Microbotryum</taxon>
    </lineage>
</organism>
<dbReference type="EMBL" id="FMWP01000089">
    <property type="protein sequence ID" value="SCZ96676.1"/>
    <property type="molecule type" value="Genomic_DNA"/>
</dbReference>
<dbReference type="CDD" id="cd14279">
    <property type="entry name" value="CUE"/>
    <property type="match status" value="1"/>
</dbReference>
<name>A0A2X0KXP3_9BASI</name>